<comment type="caution">
    <text evidence="1">The sequence shown here is derived from an EMBL/GenBank/DDBJ whole genome shotgun (WGS) entry which is preliminary data.</text>
</comment>
<gene>
    <name evidence="1" type="ORF">GHT06_008906</name>
</gene>
<evidence type="ECO:0000313" key="1">
    <source>
        <dbReference type="EMBL" id="KAI9565135.1"/>
    </source>
</evidence>
<dbReference type="Proteomes" id="UP000820818">
    <property type="component" value="Linkage Group LG1"/>
</dbReference>
<name>A0AAD5LLX9_9CRUS</name>
<protein>
    <recommendedName>
        <fullName evidence="3">Peptidase A2 domain-containing protein</fullName>
    </recommendedName>
</protein>
<dbReference type="PANTHER" id="PTHR47331">
    <property type="entry name" value="PHD-TYPE DOMAIN-CONTAINING PROTEIN"/>
    <property type="match status" value="1"/>
</dbReference>
<dbReference type="PANTHER" id="PTHR47331:SF1">
    <property type="entry name" value="GAG-LIKE PROTEIN"/>
    <property type="match status" value="1"/>
</dbReference>
<proteinExistence type="predicted"/>
<evidence type="ECO:0000313" key="2">
    <source>
        <dbReference type="Proteomes" id="UP000820818"/>
    </source>
</evidence>
<dbReference type="EMBL" id="WJBH02000001">
    <property type="protein sequence ID" value="KAI9565135.1"/>
    <property type="molecule type" value="Genomic_DNA"/>
</dbReference>
<organism evidence="1 2">
    <name type="scientific">Daphnia sinensis</name>
    <dbReference type="NCBI Taxonomy" id="1820382"/>
    <lineage>
        <taxon>Eukaryota</taxon>
        <taxon>Metazoa</taxon>
        <taxon>Ecdysozoa</taxon>
        <taxon>Arthropoda</taxon>
        <taxon>Crustacea</taxon>
        <taxon>Branchiopoda</taxon>
        <taxon>Diplostraca</taxon>
        <taxon>Cladocera</taxon>
        <taxon>Anomopoda</taxon>
        <taxon>Daphniidae</taxon>
        <taxon>Daphnia</taxon>
        <taxon>Daphnia similis group</taxon>
    </lineage>
</organism>
<sequence>MLKVAEGAPLSIEARVFGGVYVQTATVVVEGPNGWHKTIVYIDQGSNATLIRSIRAIDSKLGWLLLGKDEKVAISSTTAIGFLLKAKLGTPEDLQEVTDPKNEEIDFARWWKLESLDPLEKVPLAEQWKTYAEAITQAPLPWIGNKRYLSKNEGMAEGQAKALIRRLDRDRKMKTSYEAEFSKLKELRFISKADTSFDGIYTILPHHPVVRRDKTTSRVRPVFNGSAKPKTGFSANDCLEEGPNLSPDILDVMLLFRLNPIAWTADIRQAFLM</sequence>
<evidence type="ECO:0008006" key="3">
    <source>
        <dbReference type="Google" id="ProtNLM"/>
    </source>
</evidence>
<accession>A0AAD5LLX9</accession>
<reference evidence="1 2" key="1">
    <citation type="submission" date="2022-05" db="EMBL/GenBank/DDBJ databases">
        <title>A multi-omics perspective on studying reproductive biology in Daphnia sinensis.</title>
        <authorList>
            <person name="Jia J."/>
        </authorList>
    </citation>
    <scope>NUCLEOTIDE SEQUENCE [LARGE SCALE GENOMIC DNA]</scope>
    <source>
        <strain evidence="1 2">WSL</strain>
    </source>
</reference>
<dbReference type="AlphaFoldDB" id="A0AAD5LLX9"/>
<keyword evidence="2" id="KW-1185">Reference proteome</keyword>